<dbReference type="EMBL" id="JACHFH010000005">
    <property type="protein sequence ID" value="MBB5335512.1"/>
    <property type="molecule type" value="Genomic_DNA"/>
</dbReference>
<dbReference type="SUPFAM" id="SSF50129">
    <property type="entry name" value="GroES-like"/>
    <property type="match status" value="1"/>
</dbReference>
<keyword evidence="2 4" id="KW-0862">Zinc</keyword>
<sequence>MEDMKALVVEGEKNLNYKNVPIPVIKDNEVLVKVHACGICGSDIPRAKDGGVHSYPIIIGHEFSGEIVKVGTTIKNIAVGQRVTAAPLIPCGHCENCATGRPAMCTQYSFIGSRQGGAMAQYVAVPAENIVPIADNITYEQAACIEPLTVAIHGIERVGQLKSGSTAIVYGAGTIGLLTMQCLLAKGLEHVYIIDIDQAKLDLAKKLGAYEALNSSKIDVLQYFSEIGKVDYAFETAGVNILQAQMPELVKKTGNIVYIGTAPRDVVFPAKTFELILRGELNITGSWMSYSAPFPGSEWIGAVEYLQSGKVKVDELITHTLPLSAGYKAFEILLNKEEKAIKVMYVMGKDN</sequence>
<dbReference type="SUPFAM" id="SSF51735">
    <property type="entry name" value="NAD(P)-binding Rossmann-fold domains"/>
    <property type="match status" value="1"/>
</dbReference>
<evidence type="ECO:0000256" key="2">
    <source>
        <dbReference type="ARBA" id="ARBA00022833"/>
    </source>
</evidence>
<name>A0A840UMN4_9FIRM</name>
<evidence type="ECO:0000259" key="5">
    <source>
        <dbReference type="SMART" id="SM00829"/>
    </source>
</evidence>
<dbReference type="GO" id="GO:0008868">
    <property type="term" value="F:galactitol-1-phosphate 5-dehydrogenase activity"/>
    <property type="evidence" value="ECO:0007669"/>
    <property type="project" value="UniProtKB-EC"/>
</dbReference>
<evidence type="ECO:0000256" key="3">
    <source>
        <dbReference type="ARBA" id="ARBA00023002"/>
    </source>
</evidence>
<evidence type="ECO:0000313" key="7">
    <source>
        <dbReference type="Proteomes" id="UP000559117"/>
    </source>
</evidence>
<keyword evidence="7" id="KW-1185">Reference proteome</keyword>
<organism evidence="6 7">
    <name type="scientific">Pectinatus brassicae</name>
    <dbReference type="NCBI Taxonomy" id="862415"/>
    <lineage>
        <taxon>Bacteria</taxon>
        <taxon>Bacillati</taxon>
        <taxon>Bacillota</taxon>
        <taxon>Negativicutes</taxon>
        <taxon>Selenomonadales</taxon>
        <taxon>Selenomonadaceae</taxon>
        <taxon>Pectinatus</taxon>
    </lineage>
</organism>
<comment type="cofactor">
    <cofactor evidence="4">
        <name>Zn(2+)</name>
        <dbReference type="ChEBI" id="CHEBI:29105"/>
    </cofactor>
</comment>
<dbReference type="InterPro" id="IPR020843">
    <property type="entry name" value="ER"/>
</dbReference>
<dbReference type="EC" id="1.1.1.251" evidence="6"/>
<accession>A0A840UMN4</accession>
<dbReference type="CDD" id="cd08236">
    <property type="entry name" value="sugar_DH"/>
    <property type="match status" value="1"/>
</dbReference>
<dbReference type="Gene3D" id="3.40.50.720">
    <property type="entry name" value="NAD(P)-binding Rossmann-like Domain"/>
    <property type="match status" value="1"/>
</dbReference>
<dbReference type="EC" id="1.1.1.14" evidence="6"/>
<evidence type="ECO:0000256" key="1">
    <source>
        <dbReference type="ARBA" id="ARBA00022723"/>
    </source>
</evidence>
<dbReference type="RefSeq" id="WP_183859576.1">
    <property type="nucleotide sequence ID" value="NZ_JACHFH010000005.1"/>
</dbReference>
<keyword evidence="3 6" id="KW-0560">Oxidoreductase</keyword>
<feature type="domain" description="Enoyl reductase (ER)" evidence="5">
    <location>
        <begin position="11"/>
        <end position="313"/>
    </location>
</feature>
<comment type="caution">
    <text evidence="6">The sequence shown here is derived from an EMBL/GenBank/DDBJ whole genome shotgun (WGS) entry which is preliminary data.</text>
</comment>
<dbReference type="GO" id="GO:0003939">
    <property type="term" value="F:L-iditol 2-dehydrogenase (NAD+) activity"/>
    <property type="evidence" value="ECO:0007669"/>
    <property type="project" value="UniProtKB-EC"/>
</dbReference>
<dbReference type="GO" id="GO:0008270">
    <property type="term" value="F:zinc ion binding"/>
    <property type="evidence" value="ECO:0007669"/>
    <property type="project" value="InterPro"/>
</dbReference>
<dbReference type="AlphaFoldDB" id="A0A840UMN4"/>
<dbReference type="Pfam" id="PF08240">
    <property type="entry name" value="ADH_N"/>
    <property type="match status" value="1"/>
</dbReference>
<dbReference type="InterPro" id="IPR011032">
    <property type="entry name" value="GroES-like_sf"/>
</dbReference>
<dbReference type="InterPro" id="IPR050129">
    <property type="entry name" value="Zn_alcohol_dh"/>
</dbReference>
<dbReference type="Gene3D" id="3.90.180.10">
    <property type="entry name" value="Medium-chain alcohol dehydrogenases, catalytic domain"/>
    <property type="match status" value="1"/>
</dbReference>
<dbReference type="Pfam" id="PF00107">
    <property type="entry name" value="ADH_zinc_N"/>
    <property type="match status" value="1"/>
</dbReference>
<proteinExistence type="inferred from homology"/>
<evidence type="ECO:0000256" key="4">
    <source>
        <dbReference type="RuleBase" id="RU361277"/>
    </source>
</evidence>
<dbReference type="InterPro" id="IPR036291">
    <property type="entry name" value="NAD(P)-bd_dom_sf"/>
</dbReference>
<dbReference type="PANTHER" id="PTHR43401:SF2">
    <property type="entry name" value="L-THREONINE 3-DEHYDROGENASE"/>
    <property type="match status" value="1"/>
</dbReference>
<dbReference type="SMART" id="SM00829">
    <property type="entry name" value="PKS_ER"/>
    <property type="match status" value="1"/>
</dbReference>
<gene>
    <name evidence="6" type="ORF">HNR32_000637</name>
</gene>
<dbReference type="InterPro" id="IPR013149">
    <property type="entry name" value="ADH-like_C"/>
</dbReference>
<dbReference type="PROSITE" id="PS00059">
    <property type="entry name" value="ADH_ZINC"/>
    <property type="match status" value="1"/>
</dbReference>
<keyword evidence="1 4" id="KW-0479">Metal-binding</keyword>
<dbReference type="InterPro" id="IPR013154">
    <property type="entry name" value="ADH-like_N"/>
</dbReference>
<comment type="similarity">
    <text evidence="4">Belongs to the zinc-containing alcohol dehydrogenase family.</text>
</comment>
<evidence type="ECO:0000313" key="6">
    <source>
        <dbReference type="EMBL" id="MBB5335512.1"/>
    </source>
</evidence>
<reference evidence="6 7" key="1">
    <citation type="submission" date="2020-08" db="EMBL/GenBank/DDBJ databases">
        <title>Genomic Encyclopedia of Type Strains, Phase IV (KMG-IV): sequencing the most valuable type-strain genomes for metagenomic binning, comparative biology and taxonomic classification.</title>
        <authorList>
            <person name="Goeker M."/>
        </authorList>
    </citation>
    <scope>NUCLEOTIDE SEQUENCE [LARGE SCALE GENOMIC DNA]</scope>
    <source>
        <strain evidence="6 7">DSM 24661</strain>
    </source>
</reference>
<protein>
    <submittedName>
        <fullName evidence="6">L-iditol 2-dehydrogenase/galactitol-1-phosphate 5-dehydrogenase</fullName>
        <ecNumber evidence="6">1.1.1.14</ecNumber>
        <ecNumber evidence="6">1.1.1.251</ecNumber>
    </submittedName>
</protein>
<dbReference type="Proteomes" id="UP000559117">
    <property type="component" value="Unassembled WGS sequence"/>
</dbReference>
<dbReference type="InterPro" id="IPR002328">
    <property type="entry name" value="ADH_Zn_CS"/>
</dbReference>
<dbReference type="PANTHER" id="PTHR43401">
    <property type="entry name" value="L-THREONINE 3-DEHYDROGENASE"/>
    <property type="match status" value="1"/>
</dbReference>